<dbReference type="AlphaFoldDB" id="A0A4R6WN65"/>
<protein>
    <recommendedName>
        <fullName evidence="1">UPF0276 protein A8950_3134</fullName>
    </recommendedName>
</protein>
<dbReference type="HAMAP" id="MF_00697">
    <property type="entry name" value="UPF0276"/>
    <property type="match status" value="1"/>
</dbReference>
<accession>A0A4R6WN65</accession>
<dbReference type="Pfam" id="PF05114">
    <property type="entry name" value="MbnB_TglH_ChrH"/>
    <property type="match status" value="1"/>
</dbReference>
<reference evidence="3 4" key="1">
    <citation type="submission" date="2019-03" db="EMBL/GenBank/DDBJ databases">
        <title>Genomic Encyclopedia of Type Strains, Phase III (KMG-III): the genomes of soil and plant-associated and newly described type strains.</title>
        <authorList>
            <person name="Whitman W."/>
        </authorList>
    </citation>
    <scope>NUCLEOTIDE SEQUENCE [LARGE SCALE GENOMIC DNA]</scope>
    <source>
        <strain evidence="3 4">CGMCC 1.7660</strain>
    </source>
</reference>
<keyword evidence="4" id="KW-1185">Reference proteome</keyword>
<dbReference type="Proteomes" id="UP000295783">
    <property type="component" value="Unassembled WGS sequence"/>
</dbReference>
<dbReference type="RefSeq" id="WP_133614582.1">
    <property type="nucleotide sequence ID" value="NZ_SNYW01000011.1"/>
</dbReference>
<sequence>MAPRRIPSLSTSAVPASRPTPAGLSPPAGVGLRPPHFRAALAEPGAVDFLEVHPENYLCDGGPQHHFLTALRQDLPLSFHGVGLSLGGADRPDRRHLARLRQLVDRYQPFHFSEHLAWSSHGGTYFNDLLPLPYTQANLARMSAHVAETQDCLGRQILIENPSLYLTFAESEMSEAEFLAELSRRSGCRLLLDINNLYVSAINAGWDSWAMLAEFPQDAVAQIHLAGHDHCRDADGGSLLIDTHGMPVADPVWDLFAAIAPRLAGVPVLIEWDQDLPDWPRLVSEASLARQLAGNALAEARHVAIA</sequence>
<dbReference type="InterPro" id="IPR007801">
    <property type="entry name" value="MbnB/TglH/ChrH"/>
</dbReference>
<dbReference type="EMBL" id="SNYW01000011">
    <property type="protein sequence ID" value="TDQ80599.1"/>
    <property type="molecule type" value="Genomic_DNA"/>
</dbReference>
<evidence type="ECO:0000256" key="2">
    <source>
        <dbReference type="SAM" id="MobiDB-lite"/>
    </source>
</evidence>
<proteinExistence type="inferred from homology"/>
<organism evidence="3 4">
    <name type="scientific">Dongia mobilis</name>
    <dbReference type="NCBI Taxonomy" id="578943"/>
    <lineage>
        <taxon>Bacteria</taxon>
        <taxon>Pseudomonadati</taxon>
        <taxon>Pseudomonadota</taxon>
        <taxon>Alphaproteobacteria</taxon>
        <taxon>Rhodospirillales</taxon>
        <taxon>Dongiaceae</taxon>
        <taxon>Dongia</taxon>
    </lineage>
</organism>
<dbReference type="NCBIfam" id="NF003818">
    <property type="entry name" value="PRK05409.1"/>
    <property type="match status" value="1"/>
</dbReference>
<comment type="similarity">
    <text evidence="1">Belongs to the UPF0276 family.</text>
</comment>
<dbReference type="OrthoDB" id="9763101at2"/>
<name>A0A4R6WN65_9PROT</name>
<dbReference type="InterPro" id="IPR036237">
    <property type="entry name" value="Xyl_isomerase-like_sf"/>
</dbReference>
<dbReference type="PANTHER" id="PTHR42194">
    <property type="entry name" value="UPF0276 PROTEIN HI_1600"/>
    <property type="match status" value="1"/>
</dbReference>
<dbReference type="PANTHER" id="PTHR42194:SF1">
    <property type="entry name" value="UPF0276 PROTEIN HI_1600"/>
    <property type="match status" value="1"/>
</dbReference>
<evidence type="ECO:0000256" key="1">
    <source>
        <dbReference type="HAMAP-Rule" id="MF_00697"/>
    </source>
</evidence>
<gene>
    <name evidence="3" type="ORF">A8950_3134</name>
</gene>
<dbReference type="Gene3D" id="3.20.20.150">
    <property type="entry name" value="Divalent-metal-dependent TIM barrel enzymes"/>
    <property type="match status" value="1"/>
</dbReference>
<dbReference type="SUPFAM" id="SSF51658">
    <property type="entry name" value="Xylose isomerase-like"/>
    <property type="match status" value="1"/>
</dbReference>
<feature type="region of interest" description="Disordered" evidence="2">
    <location>
        <begin position="1"/>
        <end position="30"/>
    </location>
</feature>
<evidence type="ECO:0000313" key="3">
    <source>
        <dbReference type="EMBL" id="TDQ80599.1"/>
    </source>
</evidence>
<comment type="caution">
    <text evidence="3">The sequence shown here is derived from an EMBL/GenBank/DDBJ whole genome shotgun (WGS) entry which is preliminary data.</text>
</comment>
<evidence type="ECO:0000313" key="4">
    <source>
        <dbReference type="Proteomes" id="UP000295783"/>
    </source>
</evidence>